<evidence type="ECO:0000256" key="2">
    <source>
        <dbReference type="ARBA" id="ARBA00022763"/>
    </source>
</evidence>
<keyword evidence="3" id="KW-0378">Hydrolase</keyword>
<feature type="binding site" evidence="9">
    <location>
        <position position="181"/>
    </location>
    <ligand>
        <name>Zn(2+)</name>
        <dbReference type="ChEBI" id="CHEBI:29105"/>
    </ligand>
</feature>
<evidence type="ECO:0000256" key="4">
    <source>
        <dbReference type="ARBA" id="ARBA00022833"/>
    </source>
</evidence>
<protein>
    <recommendedName>
        <fullName evidence="8">DNA-3-methyladenine glycosylase I</fullName>
        <ecNumber evidence="8">3.2.2.20</ecNumber>
    </recommendedName>
</protein>
<proteinExistence type="predicted"/>
<dbReference type="InterPro" id="IPR005019">
    <property type="entry name" value="Adenine_glyco"/>
</dbReference>
<dbReference type="FunFam" id="1.10.340.30:FF:000009">
    <property type="entry name" value="DNA-3-methyladenine glycosylase I"/>
    <property type="match status" value="1"/>
</dbReference>
<dbReference type="PANTHER" id="PTHR30037">
    <property type="entry name" value="DNA-3-METHYLADENINE GLYCOSYLASE 1"/>
    <property type="match status" value="1"/>
</dbReference>
<evidence type="ECO:0000313" key="11">
    <source>
        <dbReference type="Proteomes" id="UP000676409"/>
    </source>
</evidence>
<evidence type="ECO:0000313" key="10">
    <source>
        <dbReference type="EMBL" id="QUD86081.1"/>
    </source>
</evidence>
<dbReference type="SUPFAM" id="SSF48150">
    <property type="entry name" value="DNA-glycosylase"/>
    <property type="match status" value="1"/>
</dbReference>
<feature type="binding site" evidence="9">
    <location>
        <position position="185"/>
    </location>
    <ligand>
        <name>Zn(2+)</name>
        <dbReference type="ChEBI" id="CHEBI:29105"/>
    </ligand>
</feature>
<evidence type="ECO:0000256" key="7">
    <source>
        <dbReference type="ARBA" id="ARBA00057608"/>
    </source>
</evidence>
<dbReference type="EMBL" id="CP073078">
    <property type="protein sequence ID" value="QUD86081.1"/>
    <property type="molecule type" value="Genomic_DNA"/>
</dbReference>
<name>A0A975FXF6_9CAUL</name>
<dbReference type="AlphaFoldDB" id="A0A975FXF6"/>
<dbReference type="Proteomes" id="UP000676409">
    <property type="component" value="Chromosome"/>
</dbReference>
<sequence>MTESLIRCGWRGMAGDALYEAYHDTEWGVPEWDSRALWEKLVLDGFQAGLAWITILRKREAFRAAFAGFDPEIVARFGEADRARLMADPGIVRSNAKIDAAISGARIYLDMREAGEDFSEFLWGMVGAAPIQNRFTGVGEVPAQTPLAQEMAKALKAKGFKFCGPVIVYAFMQAVGMVNDHLTDCFRHEPCAHLGHEGRR</sequence>
<dbReference type="PANTHER" id="PTHR30037:SF4">
    <property type="entry name" value="DNA-3-METHYLADENINE GLYCOSYLASE I"/>
    <property type="match status" value="1"/>
</dbReference>
<comment type="function">
    <text evidence="7">Hydrolysis of the deoxyribose N-glycosidic bond to excise 3-methyladenine from the damaged DNA polymer formed by alkylation lesions.</text>
</comment>
<dbReference type="GO" id="GO:0046872">
    <property type="term" value="F:metal ion binding"/>
    <property type="evidence" value="ECO:0007669"/>
    <property type="project" value="UniProtKB-KW"/>
</dbReference>
<evidence type="ECO:0000256" key="9">
    <source>
        <dbReference type="PIRSR" id="PIRSR605019-1"/>
    </source>
</evidence>
<comment type="catalytic activity">
    <reaction evidence="6">
        <text>Hydrolysis of alkylated DNA, releasing 3-methyladenine.</text>
        <dbReference type="EC" id="3.2.2.20"/>
    </reaction>
</comment>
<reference evidence="10" key="1">
    <citation type="submission" date="2021-04" db="EMBL/GenBank/DDBJ databases">
        <title>The complete genome sequence of Caulobacter sp. S6.</title>
        <authorList>
            <person name="Tang Y."/>
            <person name="Ouyang W."/>
            <person name="Liu Q."/>
            <person name="Huang B."/>
            <person name="Guo Z."/>
            <person name="Lei P."/>
        </authorList>
    </citation>
    <scope>NUCLEOTIDE SEQUENCE</scope>
    <source>
        <strain evidence="10">S6</strain>
    </source>
</reference>
<accession>A0A975FXF6</accession>
<dbReference type="RefSeq" id="WP_211936133.1">
    <property type="nucleotide sequence ID" value="NZ_CP073078.1"/>
</dbReference>
<evidence type="ECO:0000256" key="1">
    <source>
        <dbReference type="ARBA" id="ARBA00022723"/>
    </source>
</evidence>
<keyword evidence="2" id="KW-0227">DNA damage</keyword>
<dbReference type="Pfam" id="PF03352">
    <property type="entry name" value="Adenine_glyco"/>
    <property type="match status" value="1"/>
</dbReference>
<dbReference type="Gene3D" id="1.10.340.30">
    <property type="entry name" value="Hypothetical protein, domain 2"/>
    <property type="match status" value="1"/>
</dbReference>
<dbReference type="GO" id="GO:0008725">
    <property type="term" value="F:DNA-3-methyladenine glycosylase activity"/>
    <property type="evidence" value="ECO:0007669"/>
    <property type="project" value="UniProtKB-EC"/>
</dbReference>
<keyword evidence="5" id="KW-0234">DNA repair</keyword>
<dbReference type="GO" id="GO:0006284">
    <property type="term" value="P:base-excision repair"/>
    <property type="evidence" value="ECO:0007669"/>
    <property type="project" value="InterPro"/>
</dbReference>
<feature type="binding site" evidence="9">
    <location>
        <position position="23"/>
    </location>
    <ligand>
        <name>Zn(2+)</name>
        <dbReference type="ChEBI" id="CHEBI:29105"/>
    </ligand>
</feature>
<feature type="binding site" evidence="9">
    <location>
        <position position="8"/>
    </location>
    <ligand>
        <name>Zn(2+)</name>
        <dbReference type="ChEBI" id="CHEBI:29105"/>
    </ligand>
</feature>
<dbReference type="KEGG" id="caul:KCG34_13305"/>
<evidence type="ECO:0000256" key="6">
    <source>
        <dbReference type="ARBA" id="ARBA00052558"/>
    </source>
</evidence>
<keyword evidence="4 9" id="KW-0862">Zinc</keyword>
<evidence type="ECO:0000256" key="8">
    <source>
        <dbReference type="ARBA" id="ARBA00066766"/>
    </source>
</evidence>
<dbReference type="EC" id="3.2.2.20" evidence="8"/>
<evidence type="ECO:0000256" key="3">
    <source>
        <dbReference type="ARBA" id="ARBA00022801"/>
    </source>
</evidence>
<keyword evidence="11" id="KW-1185">Reference proteome</keyword>
<gene>
    <name evidence="10" type="ORF">KCG34_13305</name>
</gene>
<evidence type="ECO:0000256" key="5">
    <source>
        <dbReference type="ARBA" id="ARBA00023204"/>
    </source>
</evidence>
<keyword evidence="1 9" id="KW-0479">Metal-binding</keyword>
<organism evidence="10 11">
    <name type="scientific">Phenylobacterium montanum</name>
    <dbReference type="NCBI Taxonomy" id="2823693"/>
    <lineage>
        <taxon>Bacteria</taxon>
        <taxon>Pseudomonadati</taxon>
        <taxon>Pseudomonadota</taxon>
        <taxon>Alphaproteobacteria</taxon>
        <taxon>Caulobacterales</taxon>
        <taxon>Caulobacteraceae</taxon>
        <taxon>Phenylobacterium</taxon>
    </lineage>
</organism>
<dbReference type="InterPro" id="IPR011257">
    <property type="entry name" value="DNA_glycosylase"/>
</dbReference>
<dbReference type="InterPro" id="IPR052891">
    <property type="entry name" value="DNA-3mA_glycosylase"/>
</dbReference>